<gene>
    <name evidence="2" type="ORF">TL16_g04781</name>
</gene>
<dbReference type="PANTHER" id="PTHR13734:SF5">
    <property type="entry name" value="CCA TRNA NUCLEOTIDYLTRANSFERASE, MITOCHONDRIAL"/>
    <property type="match status" value="1"/>
</dbReference>
<dbReference type="GO" id="GO:0003723">
    <property type="term" value="F:RNA binding"/>
    <property type="evidence" value="ECO:0007669"/>
    <property type="project" value="UniProtKB-KW"/>
</dbReference>
<dbReference type="AlphaFoldDB" id="A0A9W7ADA1"/>
<dbReference type="EMBL" id="BLQM01000134">
    <property type="protein sequence ID" value="GMH67830.1"/>
    <property type="molecule type" value="Genomic_DNA"/>
</dbReference>
<sequence>MTKFTNFNLEDCWKQKPVVDGKTLQTTLNLGKGPEVGKWMKKVVEFMLVNEGGSKEQCIEYLKECKEREMEVERGMEVEVDKKVDEGVK</sequence>
<dbReference type="Proteomes" id="UP001162640">
    <property type="component" value="Unassembled WGS sequence"/>
</dbReference>
<accession>A0A9W7ADA1</accession>
<dbReference type="GO" id="GO:0052927">
    <property type="term" value="F:CC tRNA cytidylyltransferase activity"/>
    <property type="evidence" value="ECO:0007669"/>
    <property type="project" value="TreeGrafter"/>
</dbReference>
<dbReference type="GO" id="GO:0052929">
    <property type="term" value="F:ATP:3'-cytidine-cytidine-tRNA adenylyltransferase activity"/>
    <property type="evidence" value="ECO:0007669"/>
    <property type="project" value="TreeGrafter"/>
</dbReference>
<organism evidence="2 3">
    <name type="scientific">Triparma laevis f. inornata</name>
    <dbReference type="NCBI Taxonomy" id="1714386"/>
    <lineage>
        <taxon>Eukaryota</taxon>
        <taxon>Sar</taxon>
        <taxon>Stramenopiles</taxon>
        <taxon>Ochrophyta</taxon>
        <taxon>Bolidophyceae</taxon>
        <taxon>Parmales</taxon>
        <taxon>Triparmaceae</taxon>
        <taxon>Triparma</taxon>
    </lineage>
</organism>
<evidence type="ECO:0000313" key="3">
    <source>
        <dbReference type="Proteomes" id="UP001162640"/>
    </source>
</evidence>
<evidence type="ECO:0000313" key="2">
    <source>
        <dbReference type="EMBL" id="GMH67830.1"/>
    </source>
</evidence>
<protein>
    <submittedName>
        <fullName evidence="2">Uncharacterized protein</fullName>
    </submittedName>
</protein>
<reference evidence="3" key="1">
    <citation type="journal article" date="2023" name="Commun. Biol.">
        <title>Genome analysis of Parmales, the sister group of diatoms, reveals the evolutionary specialization of diatoms from phago-mixotrophs to photoautotrophs.</title>
        <authorList>
            <person name="Ban H."/>
            <person name="Sato S."/>
            <person name="Yoshikawa S."/>
            <person name="Yamada K."/>
            <person name="Nakamura Y."/>
            <person name="Ichinomiya M."/>
            <person name="Sato N."/>
            <person name="Blanc-Mathieu R."/>
            <person name="Endo H."/>
            <person name="Kuwata A."/>
            <person name="Ogata H."/>
        </authorList>
    </citation>
    <scope>NUCLEOTIDE SEQUENCE [LARGE SCALE GENOMIC DNA]</scope>
</reference>
<dbReference type="SUPFAM" id="SSF81891">
    <property type="entry name" value="Poly A polymerase C-terminal region-like"/>
    <property type="match status" value="1"/>
</dbReference>
<keyword evidence="1" id="KW-0694">RNA-binding</keyword>
<evidence type="ECO:0000256" key="1">
    <source>
        <dbReference type="ARBA" id="ARBA00022884"/>
    </source>
</evidence>
<comment type="caution">
    <text evidence="2">The sequence shown here is derived from an EMBL/GenBank/DDBJ whole genome shotgun (WGS) entry which is preliminary data.</text>
</comment>
<dbReference type="GO" id="GO:0001680">
    <property type="term" value="P:tRNA 3'-terminal CCA addition"/>
    <property type="evidence" value="ECO:0007669"/>
    <property type="project" value="TreeGrafter"/>
</dbReference>
<proteinExistence type="predicted"/>
<dbReference type="PANTHER" id="PTHR13734">
    <property type="entry name" value="TRNA-NUCLEOTIDYLTRANSFERASE"/>
    <property type="match status" value="1"/>
</dbReference>
<name>A0A9W7ADA1_9STRA</name>